<keyword evidence="2" id="KW-1185">Reference proteome</keyword>
<gene>
    <name evidence="1" type="ORF">LOK49_LG08G00656</name>
</gene>
<protein>
    <submittedName>
        <fullName evidence="1">Uncharacterized protein</fullName>
    </submittedName>
</protein>
<sequence length="177" mass="19873">MQDERVKKLEHMLMTFEGRVNQEAVTKAVKDEGYVEATVAYDEQFPKLENLLFEEGPLAALLAIAILEGSTLMKKISYSRSKALPLCPQHWAQVNTSRYDESWGINLPTSRSAKVLTDQRLFHIALILPPPAPVVAAETSEEAQEQELVAPLLWDELEPPVVKPEQVQKNILIPVES</sequence>
<proteinExistence type="predicted"/>
<evidence type="ECO:0000313" key="1">
    <source>
        <dbReference type="EMBL" id="KAI8004284.1"/>
    </source>
</evidence>
<accession>A0ACC0GUC1</accession>
<name>A0ACC0GUC1_9ERIC</name>
<organism evidence="1 2">
    <name type="scientific">Camellia lanceoleosa</name>
    <dbReference type="NCBI Taxonomy" id="1840588"/>
    <lineage>
        <taxon>Eukaryota</taxon>
        <taxon>Viridiplantae</taxon>
        <taxon>Streptophyta</taxon>
        <taxon>Embryophyta</taxon>
        <taxon>Tracheophyta</taxon>
        <taxon>Spermatophyta</taxon>
        <taxon>Magnoliopsida</taxon>
        <taxon>eudicotyledons</taxon>
        <taxon>Gunneridae</taxon>
        <taxon>Pentapetalae</taxon>
        <taxon>asterids</taxon>
        <taxon>Ericales</taxon>
        <taxon>Theaceae</taxon>
        <taxon>Camellia</taxon>
    </lineage>
</organism>
<dbReference type="EMBL" id="CM045766">
    <property type="protein sequence ID" value="KAI8004284.1"/>
    <property type="molecule type" value="Genomic_DNA"/>
</dbReference>
<comment type="caution">
    <text evidence="1">The sequence shown here is derived from an EMBL/GenBank/DDBJ whole genome shotgun (WGS) entry which is preliminary data.</text>
</comment>
<reference evidence="1 2" key="1">
    <citation type="journal article" date="2022" name="Plant J.">
        <title>Chromosome-level genome of Camellia lanceoleosa provides a valuable resource for understanding genome evolution and self-incompatibility.</title>
        <authorList>
            <person name="Gong W."/>
            <person name="Xiao S."/>
            <person name="Wang L."/>
            <person name="Liao Z."/>
            <person name="Chang Y."/>
            <person name="Mo W."/>
            <person name="Hu G."/>
            <person name="Li W."/>
            <person name="Zhao G."/>
            <person name="Zhu H."/>
            <person name="Hu X."/>
            <person name="Ji K."/>
            <person name="Xiang X."/>
            <person name="Song Q."/>
            <person name="Yuan D."/>
            <person name="Jin S."/>
            <person name="Zhang L."/>
        </authorList>
    </citation>
    <scope>NUCLEOTIDE SEQUENCE [LARGE SCALE GENOMIC DNA]</scope>
    <source>
        <strain evidence="1">SQ_2022a</strain>
    </source>
</reference>
<dbReference type="Proteomes" id="UP001060215">
    <property type="component" value="Chromosome 9"/>
</dbReference>
<evidence type="ECO:0000313" key="2">
    <source>
        <dbReference type="Proteomes" id="UP001060215"/>
    </source>
</evidence>